<feature type="domain" description="N-acetyltransferase" evidence="1">
    <location>
        <begin position="7"/>
        <end position="159"/>
    </location>
</feature>
<sequence length="159" mass="17653">MQNNSSIKLAHFSDEHSAELNEFELPAEQSPFTALPKDVLTDAAGQHPIVILNEGKPVGFFILHATERVKDYSENPKAMLLTALSIDHKQQGRGCGKKGMLKLPEWISREFSHCDEVVLAVNQKNTAAQHLYLKTGFVDTGERKMGPIGEQIVMSLKVK</sequence>
<dbReference type="SUPFAM" id="SSF55729">
    <property type="entry name" value="Acyl-CoA N-acyltransferases (Nat)"/>
    <property type="match status" value="1"/>
</dbReference>
<dbReference type="OrthoDB" id="66776at2"/>
<evidence type="ECO:0000313" key="3">
    <source>
        <dbReference type="Proteomes" id="UP000187367"/>
    </source>
</evidence>
<accession>A0A1R1RY71</accession>
<keyword evidence="3" id="KW-1185">Reference proteome</keyword>
<dbReference type="RefSeq" id="WP_076761074.1">
    <property type="nucleotide sequence ID" value="NZ_JARMMH010000011.1"/>
</dbReference>
<dbReference type="AlphaFoldDB" id="A0A1R1RY71"/>
<organism evidence="2 3">
    <name type="scientific">Bacillus swezeyi</name>
    <dbReference type="NCBI Taxonomy" id="1925020"/>
    <lineage>
        <taxon>Bacteria</taxon>
        <taxon>Bacillati</taxon>
        <taxon>Bacillota</taxon>
        <taxon>Bacilli</taxon>
        <taxon>Bacillales</taxon>
        <taxon>Bacillaceae</taxon>
        <taxon>Bacillus</taxon>
    </lineage>
</organism>
<gene>
    <name evidence="2" type="ORF">BW143_20565</name>
</gene>
<name>A0A1R1RY71_9BACI</name>
<dbReference type="Gene3D" id="3.40.630.30">
    <property type="match status" value="1"/>
</dbReference>
<evidence type="ECO:0000259" key="1">
    <source>
        <dbReference type="PROSITE" id="PS51186"/>
    </source>
</evidence>
<dbReference type="GO" id="GO:0016747">
    <property type="term" value="F:acyltransferase activity, transferring groups other than amino-acyl groups"/>
    <property type="evidence" value="ECO:0007669"/>
    <property type="project" value="InterPro"/>
</dbReference>
<dbReference type="Proteomes" id="UP000187367">
    <property type="component" value="Unassembled WGS sequence"/>
</dbReference>
<evidence type="ECO:0000313" key="2">
    <source>
        <dbReference type="EMBL" id="OMH99136.1"/>
    </source>
</evidence>
<proteinExistence type="predicted"/>
<dbReference type="EMBL" id="MTJL01000048">
    <property type="protein sequence ID" value="OMH99136.1"/>
    <property type="molecule type" value="Genomic_DNA"/>
</dbReference>
<accession>A0A1R1Q965</accession>
<dbReference type="PROSITE" id="PS51186">
    <property type="entry name" value="GNAT"/>
    <property type="match status" value="1"/>
</dbReference>
<dbReference type="CDD" id="cd04301">
    <property type="entry name" value="NAT_SF"/>
    <property type="match status" value="1"/>
</dbReference>
<protein>
    <submittedName>
        <fullName evidence="2">GNAT family N-acetyltransferase</fullName>
    </submittedName>
</protein>
<dbReference type="InterPro" id="IPR016181">
    <property type="entry name" value="Acyl_CoA_acyltransferase"/>
</dbReference>
<dbReference type="InterPro" id="IPR000182">
    <property type="entry name" value="GNAT_dom"/>
</dbReference>
<comment type="caution">
    <text evidence="2">The sequence shown here is derived from an EMBL/GenBank/DDBJ whole genome shotgun (WGS) entry which is preliminary data.</text>
</comment>
<dbReference type="Pfam" id="PF00583">
    <property type="entry name" value="Acetyltransf_1"/>
    <property type="match status" value="1"/>
</dbReference>
<reference evidence="2 3" key="1">
    <citation type="submission" date="2017-01" db="EMBL/GenBank/DDBJ databases">
        <title>Bacillus phylogenomics.</title>
        <authorList>
            <person name="Dunlap C."/>
        </authorList>
    </citation>
    <scope>NUCLEOTIDE SEQUENCE [LARGE SCALE GENOMIC DNA]</scope>
    <source>
        <strain evidence="2 3">NRRL B-41282</strain>
    </source>
</reference>